<dbReference type="SMART" id="SM00280">
    <property type="entry name" value="KAZAL"/>
    <property type="match status" value="2"/>
</dbReference>
<keyword evidence="2" id="KW-0722">Serine protease inhibitor</keyword>
<keyword evidence="1" id="KW-0646">Protease inhibitor</keyword>
<evidence type="ECO:0000256" key="2">
    <source>
        <dbReference type="ARBA" id="ARBA00022900"/>
    </source>
</evidence>
<dbReference type="Gene3D" id="3.30.60.30">
    <property type="match status" value="2"/>
</dbReference>
<protein>
    <submittedName>
        <fullName evidence="7">AGRN protein</fullName>
    </submittedName>
</protein>
<dbReference type="GO" id="GO:0030154">
    <property type="term" value="P:cell differentiation"/>
    <property type="evidence" value="ECO:0007669"/>
    <property type="project" value="TreeGrafter"/>
</dbReference>
<dbReference type="PANTHER" id="PTHR10913:SF45">
    <property type="entry name" value="FOLLISTATIN, ISOFORM A-RELATED"/>
    <property type="match status" value="1"/>
</dbReference>
<dbReference type="GO" id="GO:0005576">
    <property type="term" value="C:extracellular region"/>
    <property type="evidence" value="ECO:0007669"/>
    <property type="project" value="TreeGrafter"/>
</dbReference>
<reference evidence="7" key="1">
    <citation type="submission" date="2022-01" db="EMBL/GenBank/DDBJ databases">
        <authorList>
            <person name="Braso-Vives M."/>
        </authorList>
    </citation>
    <scope>NUCLEOTIDE SEQUENCE</scope>
</reference>
<keyword evidence="8" id="KW-1185">Reference proteome</keyword>
<dbReference type="Pfam" id="PF07648">
    <property type="entry name" value="Kazal_2"/>
    <property type="match status" value="2"/>
</dbReference>
<evidence type="ECO:0000313" key="7">
    <source>
        <dbReference type="EMBL" id="CAH1247774.1"/>
    </source>
</evidence>
<keyword evidence="3" id="KW-1015">Disulfide bond</keyword>
<dbReference type="CDD" id="cd00104">
    <property type="entry name" value="KAZAL_FS"/>
    <property type="match status" value="2"/>
</dbReference>
<evidence type="ECO:0000256" key="1">
    <source>
        <dbReference type="ARBA" id="ARBA00022690"/>
    </source>
</evidence>
<feature type="signal peptide" evidence="5">
    <location>
        <begin position="1"/>
        <end position="18"/>
    </location>
</feature>
<dbReference type="PANTHER" id="PTHR10913">
    <property type="entry name" value="FOLLISTATIN-RELATED"/>
    <property type="match status" value="1"/>
</dbReference>
<dbReference type="AlphaFoldDB" id="A0A8J9Z6D2"/>
<dbReference type="EMBL" id="OV696701">
    <property type="protein sequence ID" value="CAH1247774.1"/>
    <property type="molecule type" value="Genomic_DNA"/>
</dbReference>
<evidence type="ECO:0000256" key="4">
    <source>
        <dbReference type="SAM" id="MobiDB-lite"/>
    </source>
</evidence>
<proteinExistence type="predicted"/>
<evidence type="ECO:0000256" key="3">
    <source>
        <dbReference type="ARBA" id="ARBA00023157"/>
    </source>
</evidence>
<feature type="domain" description="Kazal-like" evidence="6">
    <location>
        <begin position="25"/>
        <end position="79"/>
    </location>
</feature>
<keyword evidence="5" id="KW-0732">Signal</keyword>
<name>A0A8J9Z6D2_BRALA</name>
<sequence>MVVLQCLLVAVLLAGSQAKSVRQSGCPFFCPFIHLPVCGSNAVTYGNQCELDIAACQLAAQFSNEPDFEPLTTAYQGHCGRDDAKRQLDLWNHPSGCPMICPAIYAPVCGSNGQTYSSNCSLESAACFAATRRGDHPCQASERNPKRCRRHERGVRRAEQGSVFGGAEQCSAVFGNVIAAEVLIVTKYSARGSPVPSFRAKPEAVPKARAGGSESRTGFNNPDAEPITVAHSGGCNGEGLFPLLVS</sequence>
<dbReference type="Proteomes" id="UP000838412">
    <property type="component" value="Chromosome 16"/>
</dbReference>
<feature type="domain" description="Kazal-like" evidence="6">
    <location>
        <begin position="96"/>
        <end position="138"/>
    </location>
</feature>
<organism evidence="7 8">
    <name type="scientific">Branchiostoma lanceolatum</name>
    <name type="common">Common lancelet</name>
    <name type="synonym">Amphioxus lanceolatum</name>
    <dbReference type="NCBI Taxonomy" id="7740"/>
    <lineage>
        <taxon>Eukaryota</taxon>
        <taxon>Metazoa</taxon>
        <taxon>Chordata</taxon>
        <taxon>Cephalochordata</taxon>
        <taxon>Leptocardii</taxon>
        <taxon>Amphioxiformes</taxon>
        <taxon>Branchiostomatidae</taxon>
        <taxon>Branchiostoma</taxon>
    </lineage>
</organism>
<evidence type="ECO:0000259" key="6">
    <source>
        <dbReference type="SMART" id="SM00280"/>
    </source>
</evidence>
<evidence type="ECO:0000256" key="5">
    <source>
        <dbReference type="SAM" id="SignalP"/>
    </source>
</evidence>
<dbReference type="OrthoDB" id="88467at2759"/>
<evidence type="ECO:0000313" key="8">
    <source>
        <dbReference type="Proteomes" id="UP000838412"/>
    </source>
</evidence>
<feature type="region of interest" description="Disordered" evidence="4">
    <location>
        <begin position="195"/>
        <end position="224"/>
    </location>
</feature>
<feature type="chain" id="PRO_5035451793" evidence="5">
    <location>
        <begin position="19"/>
        <end position="246"/>
    </location>
</feature>
<dbReference type="InterPro" id="IPR036058">
    <property type="entry name" value="Kazal_dom_sf"/>
</dbReference>
<dbReference type="InterPro" id="IPR002350">
    <property type="entry name" value="Kazal_dom"/>
</dbReference>
<accession>A0A8J9Z6D2</accession>
<gene>
    <name evidence="7" type="primary">AGRN</name>
    <name evidence="7" type="ORF">BLAG_LOCUS9346</name>
</gene>
<dbReference type="InterPro" id="IPR050653">
    <property type="entry name" value="Prot_Inhib_GrowthFact_Antg"/>
</dbReference>
<dbReference type="SUPFAM" id="SSF100895">
    <property type="entry name" value="Kazal-type serine protease inhibitors"/>
    <property type="match status" value="2"/>
</dbReference>